<accession>A0A5A8CIA3</accession>
<dbReference type="CDD" id="cd00427">
    <property type="entry name" value="Ribosomal_L29_HIP"/>
    <property type="match status" value="1"/>
</dbReference>
<dbReference type="SUPFAM" id="SSF46561">
    <property type="entry name" value="Ribosomal protein L29 (L29p)"/>
    <property type="match status" value="1"/>
</dbReference>
<sequence>MHASAPSAGMEEFFAPAYGVDGEGKRMRKPVGRSWRAAELRGKSFEDLHRLWWVCLKEKNALMTDRMYYNQVSVEMPDSSRVRKVRKTMARIKRVLSERKMAVDRAIAAADSVDLGEPLPAFEGEMVTLKKFGRKYEVPSDHPMAQRPTRAEHKEWARRRGRRDRFLARQAAIEAARAKGLDDLPEDVRKWYAEREAGQLQAQTVDDAIGRAEADTRFAHQEEGLGALRAAAAAEVEEAARERARAAKDAGSSDDDDRA</sequence>
<dbReference type="GO" id="GO:0032543">
    <property type="term" value="P:mitochondrial translation"/>
    <property type="evidence" value="ECO:0007669"/>
    <property type="project" value="TreeGrafter"/>
</dbReference>
<dbReference type="EMBL" id="VLTN01000019">
    <property type="protein sequence ID" value="KAA0152785.1"/>
    <property type="molecule type" value="Genomic_DNA"/>
</dbReference>
<gene>
    <name evidence="8" type="ORF">FNF29_03672</name>
</gene>
<dbReference type="GO" id="GO:0005762">
    <property type="term" value="C:mitochondrial large ribosomal subunit"/>
    <property type="evidence" value="ECO:0007669"/>
    <property type="project" value="TreeGrafter"/>
</dbReference>
<evidence type="ECO:0000256" key="5">
    <source>
        <dbReference type="ARBA" id="ARBA00023274"/>
    </source>
</evidence>
<dbReference type="GO" id="GO:0003735">
    <property type="term" value="F:structural constituent of ribosome"/>
    <property type="evidence" value="ECO:0007669"/>
    <property type="project" value="InterPro"/>
</dbReference>
<evidence type="ECO:0000256" key="7">
    <source>
        <dbReference type="SAM" id="MobiDB-lite"/>
    </source>
</evidence>
<evidence type="ECO:0000313" key="9">
    <source>
        <dbReference type="Proteomes" id="UP000323011"/>
    </source>
</evidence>
<evidence type="ECO:0000256" key="2">
    <source>
        <dbReference type="ARBA" id="ARBA00009254"/>
    </source>
</evidence>
<dbReference type="PANTHER" id="PTHR21183">
    <property type="entry name" value="RIBOSOMAL PROTEIN L47, MITOCHONDRIAL-RELATED"/>
    <property type="match status" value="1"/>
</dbReference>
<comment type="subcellular location">
    <subcellularLocation>
        <location evidence="1">Mitochondrion</location>
    </subcellularLocation>
</comment>
<comment type="caution">
    <text evidence="8">The sequence shown here is derived from an EMBL/GenBank/DDBJ whole genome shotgun (WGS) entry which is preliminary data.</text>
</comment>
<keyword evidence="3" id="KW-0689">Ribosomal protein</keyword>
<evidence type="ECO:0000313" key="8">
    <source>
        <dbReference type="EMBL" id="KAA0152785.1"/>
    </source>
</evidence>
<dbReference type="InterPro" id="IPR038340">
    <property type="entry name" value="MRP-L47_sf"/>
</dbReference>
<keyword evidence="5" id="KW-0687">Ribonucleoprotein</keyword>
<keyword evidence="4" id="KW-0496">Mitochondrion</keyword>
<dbReference type="PANTHER" id="PTHR21183:SF18">
    <property type="entry name" value="LARGE RIBOSOMAL SUBUNIT PROTEIN UL29M"/>
    <property type="match status" value="1"/>
</dbReference>
<dbReference type="Gene3D" id="6.10.330.20">
    <property type="match status" value="1"/>
</dbReference>
<comment type="similarity">
    <text evidence="2">Belongs to the universal ribosomal protein uL29 family.</text>
</comment>
<evidence type="ECO:0000256" key="3">
    <source>
        <dbReference type="ARBA" id="ARBA00022980"/>
    </source>
</evidence>
<reference evidence="8 9" key="1">
    <citation type="submission" date="2019-07" db="EMBL/GenBank/DDBJ databases">
        <title>Genomes of Cafeteria roenbergensis.</title>
        <authorList>
            <person name="Fischer M.G."/>
            <person name="Hackl T."/>
            <person name="Roman M."/>
        </authorList>
    </citation>
    <scope>NUCLEOTIDE SEQUENCE [LARGE SCALE GENOMIC DNA]</scope>
    <source>
        <strain evidence="8 9">BVI</strain>
    </source>
</reference>
<keyword evidence="9" id="KW-1185">Reference proteome</keyword>
<evidence type="ECO:0000256" key="4">
    <source>
        <dbReference type="ARBA" id="ARBA00023128"/>
    </source>
</evidence>
<dbReference type="InterPro" id="IPR010729">
    <property type="entry name" value="Ribosomal_uL29_mit"/>
</dbReference>
<dbReference type="InterPro" id="IPR001854">
    <property type="entry name" value="Ribosomal_uL29"/>
</dbReference>
<dbReference type="AlphaFoldDB" id="A0A5A8CIA3"/>
<dbReference type="InterPro" id="IPR036049">
    <property type="entry name" value="Ribosomal_uL29_sf"/>
</dbReference>
<evidence type="ECO:0000256" key="6">
    <source>
        <dbReference type="ARBA" id="ARBA00035289"/>
    </source>
</evidence>
<evidence type="ECO:0000256" key="1">
    <source>
        <dbReference type="ARBA" id="ARBA00004173"/>
    </source>
</evidence>
<organism evidence="8 9">
    <name type="scientific">Cafeteria roenbergensis</name>
    <name type="common">Marine flagellate</name>
    <dbReference type="NCBI Taxonomy" id="33653"/>
    <lineage>
        <taxon>Eukaryota</taxon>
        <taxon>Sar</taxon>
        <taxon>Stramenopiles</taxon>
        <taxon>Bigyra</taxon>
        <taxon>Opalozoa</taxon>
        <taxon>Bicosoecida</taxon>
        <taxon>Cafeteriaceae</taxon>
        <taxon>Cafeteria</taxon>
    </lineage>
</organism>
<feature type="region of interest" description="Disordered" evidence="7">
    <location>
        <begin position="238"/>
        <end position="259"/>
    </location>
</feature>
<proteinExistence type="inferred from homology"/>
<feature type="compositionally biased region" description="Basic and acidic residues" evidence="7">
    <location>
        <begin position="238"/>
        <end position="248"/>
    </location>
</feature>
<protein>
    <recommendedName>
        <fullName evidence="6">Large ribosomal subunit protein uL29m</fullName>
    </recommendedName>
</protein>
<name>A0A5A8CIA3_CAFRO</name>
<dbReference type="Proteomes" id="UP000323011">
    <property type="component" value="Unassembled WGS sequence"/>
</dbReference>
<dbReference type="Pfam" id="PF06984">
    <property type="entry name" value="MRP-L47"/>
    <property type="match status" value="1"/>
</dbReference>